<evidence type="ECO:0000313" key="6">
    <source>
        <dbReference type="EMBL" id="KAF2867956.1"/>
    </source>
</evidence>
<evidence type="ECO:0008006" key="8">
    <source>
        <dbReference type="Google" id="ProtNLM"/>
    </source>
</evidence>
<dbReference type="PANTHER" id="PTHR35371:SF1">
    <property type="entry name" value="BLR7753 PROTEIN"/>
    <property type="match status" value="1"/>
</dbReference>
<evidence type="ECO:0000256" key="5">
    <source>
        <dbReference type="SAM" id="Phobius"/>
    </source>
</evidence>
<dbReference type="PANTHER" id="PTHR35371">
    <property type="entry name" value="INNER MEMBRANE PROTEIN"/>
    <property type="match status" value="1"/>
</dbReference>
<comment type="caution">
    <text evidence="6">The sequence shown here is derived from an EMBL/GenBank/DDBJ whole genome shotgun (WGS) entry which is preliminary data.</text>
</comment>
<reference evidence="6 7" key="1">
    <citation type="submission" date="2020-01" db="EMBL/GenBank/DDBJ databases">
        <authorList>
            <consortium name="DOE Joint Genome Institute"/>
            <person name="Haridas S."/>
            <person name="Albert R."/>
            <person name="Binder M."/>
            <person name="Bloem J."/>
            <person name="Labutti K."/>
            <person name="Salamov A."/>
            <person name="Andreopoulos B."/>
            <person name="Baker S.E."/>
            <person name="Barry K."/>
            <person name="Bills G."/>
            <person name="Bluhm B.H."/>
            <person name="Cannon C."/>
            <person name="Castanera R."/>
            <person name="Culley D.E."/>
            <person name="Daum C."/>
            <person name="Ezra D."/>
            <person name="Gonzalez J.B."/>
            <person name="Henrissat B."/>
            <person name="Kuo A."/>
            <person name="Liang C."/>
            <person name="Lipzen A."/>
            <person name="Lutzoni F."/>
            <person name="Magnuson J."/>
            <person name="Mondo S."/>
            <person name="Nolan M."/>
            <person name="Ohm R."/>
            <person name="Pangilinan J."/>
            <person name="Park H.-J.H."/>
            <person name="Ramirez L."/>
            <person name="Alfaro M."/>
            <person name="Sun H."/>
            <person name="Tritt A."/>
            <person name="Yoshinaga Y."/>
            <person name="Zwiers L.-H.L."/>
            <person name="Turgeon B.G."/>
            <person name="Goodwin S.B."/>
            <person name="Spatafora J.W."/>
            <person name="Crous P.W."/>
            <person name="Grigoriev I.V."/>
        </authorList>
    </citation>
    <scope>NUCLEOTIDE SEQUENCE [LARGE SCALE GENOMIC DNA]</scope>
    <source>
        <strain evidence="6 7">CBS 611.86</strain>
    </source>
</reference>
<dbReference type="SUPFAM" id="SSF161084">
    <property type="entry name" value="MAPEG domain-like"/>
    <property type="match status" value="1"/>
</dbReference>
<accession>A0A7C8M3S2</accession>
<sequence>MAPNYVLYSVPIYWALALWPHAYAMRIMKSANNNKFDNVNPRGSEASAKYQKAIPAAVYTRFERAEAAHKNALESAPLFIGAVLAGTVVGLPAGFLNAAIGSYLGLRIVYTALYINVTTRKYSFARTLTWAASTLLLFGIYIKAGNKTIAQN</sequence>
<keyword evidence="3 5" id="KW-1133">Transmembrane helix</keyword>
<dbReference type="AlphaFoldDB" id="A0A7C8M3S2"/>
<evidence type="ECO:0000256" key="1">
    <source>
        <dbReference type="ARBA" id="ARBA00004370"/>
    </source>
</evidence>
<keyword evidence="4 5" id="KW-0472">Membrane</keyword>
<evidence type="ECO:0000256" key="3">
    <source>
        <dbReference type="ARBA" id="ARBA00022989"/>
    </source>
</evidence>
<evidence type="ECO:0000256" key="2">
    <source>
        <dbReference type="ARBA" id="ARBA00022692"/>
    </source>
</evidence>
<evidence type="ECO:0000313" key="7">
    <source>
        <dbReference type="Proteomes" id="UP000481861"/>
    </source>
</evidence>
<dbReference type="EMBL" id="JAADJZ010000021">
    <property type="protein sequence ID" value="KAF2867956.1"/>
    <property type="molecule type" value="Genomic_DNA"/>
</dbReference>
<feature type="transmembrane region" description="Helical" evidence="5">
    <location>
        <begin position="78"/>
        <end position="104"/>
    </location>
</feature>
<gene>
    <name evidence="6" type="ORF">BDV95DRAFT_501944</name>
</gene>
<keyword evidence="7" id="KW-1185">Reference proteome</keyword>
<proteinExistence type="predicted"/>
<protein>
    <recommendedName>
        <fullName evidence="8">Membrane-associated, eicosanoid/glutathione metabolism protein</fullName>
    </recommendedName>
</protein>
<dbReference type="GO" id="GO:0016020">
    <property type="term" value="C:membrane"/>
    <property type="evidence" value="ECO:0007669"/>
    <property type="project" value="UniProtKB-SubCell"/>
</dbReference>
<dbReference type="OrthoDB" id="2122304at2759"/>
<feature type="transmembrane region" description="Helical" evidence="5">
    <location>
        <begin position="124"/>
        <end position="142"/>
    </location>
</feature>
<dbReference type="Proteomes" id="UP000481861">
    <property type="component" value="Unassembled WGS sequence"/>
</dbReference>
<dbReference type="Gene3D" id="1.20.120.550">
    <property type="entry name" value="Membrane associated eicosanoid/glutathione metabolism-like domain"/>
    <property type="match status" value="1"/>
</dbReference>
<name>A0A7C8M3S2_9PLEO</name>
<feature type="transmembrane region" description="Helical" evidence="5">
    <location>
        <begin position="6"/>
        <end position="25"/>
    </location>
</feature>
<dbReference type="InterPro" id="IPR001129">
    <property type="entry name" value="Membr-assoc_MAPEG"/>
</dbReference>
<keyword evidence="2 5" id="KW-0812">Transmembrane</keyword>
<comment type="subcellular location">
    <subcellularLocation>
        <location evidence="1">Membrane</location>
    </subcellularLocation>
</comment>
<dbReference type="Pfam" id="PF01124">
    <property type="entry name" value="MAPEG"/>
    <property type="match status" value="1"/>
</dbReference>
<evidence type="ECO:0000256" key="4">
    <source>
        <dbReference type="ARBA" id="ARBA00023136"/>
    </source>
</evidence>
<organism evidence="6 7">
    <name type="scientific">Massariosphaeria phaeospora</name>
    <dbReference type="NCBI Taxonomy" id="100035"/>
    <lineage>
        <taxon>Eukaryota</taxon>
        <taxon>Fungi</taxon>
        <taxon>Dikarya</taxon>
        <taxon>Ascomycota</taxon>
        <taxon>Pezizomycotina</taxon>
        <taxon>Dothideomycetes</taxon>
        <taxon>Pleosporomycetidae</taxon>
        <taxon>Pleosporales</taxon>
        <taxon>Pleosporales incertae sedis</taxon>
        <taxon>Massariosphaeria</taxon>
    </lineage>
</organism>
<dbReference type="InterPro" id="IPR023352">
    <property type="entry name" value="MAPEG-like_dom_sf"/>
</dbReference>